<proteinExistence type="predicted"/>
<protein>
    <submittedName>
        <fullName evidence="2">Transmembrane protein, putative</fullName>
    </submittedName>
</protein>
<gene>
    <name evidence="2" type="ORF">TTHERM_00564200</name>
</gene>
<evidence type="ECO:0000256" key="1">
    <source>
        <dbReference type="SAM" id="Phobius"/>
    </source>
</evidence>
<sequence length="177" mass="20909">MRIIQKTSGTVYQTYLNKSNQNYKYPLLKLTKPSFFHDLPAEQVELYKFKPQHSKKYTGILTVAGLFISVNIFCLLELKYREDLNLRNPGAVNCQEKAQINFFLNMARVFTHKFLVTNFFLITPDLKPSSNITVENATIPKYREKLMKLKQFDFYKERRDNLFDFAMIGEQENIPIF</sequence>
<dbReference type="GeneID" id="7842536"/>
<keyword evidence="3" id="KW-1185">Reference proteome</keyword>
<keyword evidence="1 2" id="KW-0812">Transmembrane</keyword>
<evidence type="ECO:0000313" key="2">
    <source>
        <dbReference type="EMBL" id="EAS01774.2"/>
    </source>
</evidence>
<evidence type="ECO:0000313" key="3">
    <source>
        <dbReference type="Proteomes" id="UP000009168"/>
    </source>
</evidence>
<dbReference type="AlphaFoldDB" id="I7M2Z7"/>
<feature type="transmembrane region" description="Helical" evidence="1">
    <location>
        <begin position="57"/>
        <end position="78"/>
    </location>
</feature>
<keyword evidence="1" id="KW-0472">Membrane</keyword>
<name>I7M2Z7_TETTS</name>
<dbReference type="Proteomes" id="UP000009168">
    <property type="component" value="Unassembled WGS sequence"/>
</dbReference>
<dbReference type="InParanoid" id="I7M2Z7"/>
<dbReference type="RefSeq" id="XP_001022019.2">
    <property type="nucleotide sequence ID" value="XM_001022019.2"/>
</dbReference>
<accession>I7M2Z7</accession>
<organism evidence="2 3">
    <name type="scientific">Tetrahymena thermophila (strain SB210)</name>
    <dbReference type="NCBI Taxonomy" id="312017"/>
    <lineage>
        <taxon>Eukaryota</taxon>
        <taxon>Sar</taxon>
        <taxon>Alveolata</taxon>
        <taxon>Ciliophora</taxon>
        <taxon>Intramacronucleata</taxon>
        <taxon>Oligohymenophorea</taxon>
        <taxon>Hymenostomatida</taxon>
        <taxon>Tetrahymenina</taxon>
        <taxon>Tetrahymenidae</taxon>
        <taxon>Tetrahymena</taxon>
    </lineage>
</organism>
<keyword evidence="1" id="KW-1133">Transmembrane helix</keyword>
<dbReference type="EMBL" id="GG662556">
    <property type="protein sequence ID" value="EAS01774.2"/>
    <property type="molecule type" value="Genomic_DNA"/>
</dbReference>
<reference evidence="3" key="1">
    <citation type="journal article" date="2006" name="PLoS Biol.">
        <title>Macronuclear genome sequence of the ciliate Tetrahymena thermophila, a model eukaryote.</title>
        <authorList>
            <person name="Eisen J.A."/>
            <person name="Coyne R.S."/>
            <person name="Wu M."/>
            <person name="Wu D."/>
            <person name="Thiagarajan M."/>
            <person name="Wortman J.R."/>
            <person name="Badger J.H."/>
            <person name="Ren Q."/>
            <person name="Amedeo P."/>
            <person name="Jones K.M."/>
            <person name="Tallon L.J."/>
            <person name="Delcher A.L."/>
            <person name="Salzberg S.L."/>
            <person name="Silva J.C."/>
            <person name="Haas B.J."/>
            <person name="Majoros W.H."/>
            <person name="Farzad M."/>
            <person name="Carlton J.M."/>
            <person name="Smith R.K. Jr."/>
            <person name="Garg J."/>
            <person name="Pearlman R.E."/>
            <person name="Karrer K.M."/>
            <person name="Sun L."/>
            <person name="Manning G."/>
            <person name="Elde N.C."/>
            <person name="Turkewitz A.P."/>
            <person name="Asai D.J."/>
            <person name="Wilkes D.E."/>
            <person name="Wang Y."/>
            <person name="Cai H."/>
            <person name="Collins K."/>
            <person name="Stewart B.A."/>
            <person name="Lee S.R."/>
            <person name="Wilamowska K."/>
            <person name="Weinberg Z."/>
            <person name="Ruzzo W.L."/>
            <person name="Wloga D."/>
            <person name="Gaertig J."/>
            <person name="Frankel J."/>
            <person name="Tsao C.-C."/>
            <person name="Gorovsky M.A."/>
            <person name="Keeling P.J."/>
            <person name="Waller R.F."/>
            <person name="Patron N.J."/>
            <person name="Cherry J.M."/>
            <person name="Stover N.A."/>
            <person name="Krieger C.J."/>
            <person name="del Toro C."/>
            <person name="Ryder H.F."/>
            <person name="Williamson S.C."/>
            <person name="Barbeau R.A."/>
            <person name="Hamilton E.P."/>
            <person name="Orias E."/>
        </authorList>
    </citation>
    <scope>NUCLEOTIDE SEQUENCE [LARGE SCALE GENOMIC DNA]</scope>
    <source>
        <strain evidence="3">SB210</strain>
    </source>
</reference>
<dbReference type="KEGG" id="tet:TTHERM_00564200"/>